<organism evidence="3 4">
    <name type="scientific">Clitoria ternatea</name>
    <name type="common">Butterfly pea</name>
    <dbReference type="NCBI Taxonomy" id="43366"/>
    <lineage>
        <taxon>Eukaryota</taxon>
        <taxon>Viridiplantae</taxon>
        <taxon>Streptophyta</taxon>
        <taxon>Embryophyta</taxon>
        <taxon>Tracheophyta</taxon>
        <taxon>Spermatophyta</taxon>
        <taxon>Magnoliopsida</taxon>
        <taxon>eudicotyledons</taxon>
        <taxon>Gunneridae</taxon>
        <taxon>Pentapetalae</taxon>
        <taxon>rosids</taxon>
        <taxon>fabids</taxon>
        <taxon>Fabales</taxon>
        <taxon>Fabaceae</taxon>
        <taxon>Papilionoideae</taxon>
        <taxon>50 kb inversion clade</taxon>
        <taxon>NPAAA clade</taxon>
        <taxon>indigoferoid/millettioid clade</taxon>
        <taxon>Phaseoleae</taxon>
        <taxon>Clitoria</taxon>
    </lineage>
</organism>
<dbReference type="GO" id="GO:0010150">
    <property type="term" value="P:leaf senescence"/>
    <property type="evidence" value="ECO:0007669"/>
    <property type="project" value="UniProtKB-ARBA"/>
</dbReference>
<dbReference type="PANTHER" id="PTHR33083:SF50">
    <property type="entry name" value="PROTEIN S40-7"/>
    <property type="match status" value="1"/>
</dbReference>
<feature type="region of interest" description="Disordered" evidence="2">
    <location>
        <begin position="112"/>
        <end position="145"/>
    </location>
</feature>
<comment type="caution">
    <text evidence="3">The sequence shown here is derived from an EMBL/GenBank/DDBJ whole genome shotgun (WGS) entry which is preliminary data.</text>
</comment>
<feature type="region of interest" description="Disordered" evidence="2">
    <location>
        <begin position="160"/>
        <end position="194"/>
    </location>
</feature>
<evidence type="ECO:0008006" key="5">
    <source>
        <dbReference type="Google" id="ProtNLM"/>
    </source>
</evidence>
<evidence type="ECO:0000313" key="3">
    <source>
        <dbReference type="EMBL" id="KAK7263418.1"/>
    </source>
</evidence>
<evidence type="ECO:0000256" key="1">
    <source>
        <dbReference type="ARBA" id="ARBA00034773"/>
    </source>
</evidence>
<accession>A0AAN9F1B8</accession>
<dbReference type="Pfam" id="PF04520">
    <property type="entry name" value="Senescence_reg"/>
    <property type="match status" value="1"/>
</dbReference>
<feature type="region of interest" description="Disordered" evidence="2">
    <location>
        <begin position="1"/>
        <end position="38"/>
    </location>
</feature>
<feature type="region of interest" description="Disordered" evidence="2">
    <location>
        <begin position="58"/>
        <end position="80"/>
    </location>
</feature>
<evidence type="ECO:0000313" key="4">
    <source>
        <dbReference type="Proteomes" id="UP001359559"/>
    </source>
</evidence>
<dbReference type="EMBL" id="JAYKXN010000008">
    <property type="protein sequence ID" value="KAK7263418.1"/>
    <property type="molecule type" value="Genomic_DNA"/>
</dbReference>
<gene>
    <name evidence="3" type="ORF">RJT34_31007</name>
</gene>
<feature type="compositionally biased region" description="Low complexity" evidence="2">
    <location>
        <begin position="112"/>
        <end position="128"/>
    </location>
</feature>
<name>A0AAN9F1B8_CLITE</name>
<dbReference type="PANTHER" id="PTHR33083">
    <property type="entry name" value="EXPRESSED PROTEIN"/>
    <property type="match status" value="1"/>
</dbReference>
<dbReference type="AlphaFoldDB" id="A0AAN9F1B8"/>
<feature type="compositionally biased region" description="Low complexity" evidence="2">
    <location>
        <begin position="63"/>
        <end position="77"/>
    </location>
</feature>
<comment type="similarity">
    <text evidence="1">Belongs to the senescence regulator S40 family.</text>
</comment>
<proteinExistence type="inferred from homology"/>
<reference evidence="3 4" key="1">
    <citation type="submission" date="2024-01" db="EMBL/GenBank/DDBJ databases">
        <title>The genomes of 5 underutilized Papilionoideae crops provide insights into root nodulation and disease resistance.</title>
        <authorList>
            <person name="Yuan L."/>
        </authorList>
    </citation>
    <scope>NUCLEOTIDE SEQUENCE [LARGE SCALE GENOMIC DNA]</scope>
    <source>
        <strain evidence="3">LY-2023</strain>
        <tissue evidence="3">Leaf</tissue>
    </source>
</reference>
<sequence>MDLFNPNRFPNRKPSASDRYLGVSSHAPPLFENPTASTDELNEDDVVFYSEYSNAEPSHHHFSTPSSSTSTSASATPTHHHHHCGILAALPESSSANIRSVSPFFRKASISSISSSSSSSSSSRLIPAIPRPPPPAHSSSFKMHQSAPVNVPIMSEEAMKARRRHREFDEDDDDGEDEDEDEEEMVPPHEIVARNSARSPMLAYSVLEGVGRTLKGRDLRQVRNAVWRQTGFLD</sequence>
<evidence type="ECO:0000256" key="2">
    <source>
        <dbReference type="SAM" id="MobiDB-lite"/>
    </source>
</evidence>
<protein>
    <recommendedName>
        <fullName evidence="5">Senescence regulator</fullName>
    </recommendedName>
</protein>
<feature type="compositionally biased region" description="Acidic residues" evidence="2">
    <location>
        <begin position="169"/>
        <end position="185"/>
    </location>
</feature>
<keyword evidence="4" id="KW-1185">Reference proteome</keyword>
<dbReference type="Proteomes" id="UP001359559">
    <property type="component" value="Unassembled WGS sequence"/>
</dbReference>
<dbReference type="InterPro" id="IPR007608">
    <property type="entry name" value="Senescence_reg_S40"/>
</dbReference>